<dbReference type="OrthoDB" id="3648779at2759"/>
<sequence length="164" mass="18306">MKDPSKSKMRPPQMGEAHDTDMCHYKGAQRDMPRAIIEAKAPDQWNSQGCCSAPAFFAYSVLKDDTAARHCVVMSKVPGFDVGRTDMAQETILKIRSAFKIAVQDVHMAHAGNYETTDGMRDVHSCGVDIGSHHARNLVCDVHNDKCYIVDDERVHFAWIGELL</sequence>
<dbReference type="EMBL" id="KB446539">
    <property type="protein sequence ID" value="EME44056.1"/>
    <property type="molecule type" value="Genomic_DNA"/>
</dbReference>
<keyword evidence="3" id="KW-1185">Reference proteome</keyword>
<evidence type="ECO:0000256" key="1">
    <source>
        <dbReference type="SAM" id="MobiDB-lite"/>
    </source>
</evidence>
<name>N1PL38_DOTSN</name>
<proteinExistence type="predicted"/>
<organism evidence="2 3">
    <name type="scientific">Dothistroma septosporum (strain NZE10 / CBS 128990)</name>
    <name type="common">Red band needle blight fungus</name>
    <name type="synonym">Mycosphaerella pini</name>
    <dbReference type="NCBI Taxonomy" id="675120"/>
    <lineage>
        <taxon>Eukaryota</taxon>
        <taxon>Fungi</taxon>
        <taxon>Dikarya</taxon>
        <taxon>Ascomycota</taxon>
        <taxon>Pezizomycotina</taxon>
        <taxon>Dothideomycetes</taxon>
        <taxon>Dothideomycetidae</taxon>
        <taxon>Mycosphaerellales</taxon>
        <taxon>Mycosphaerellaceae</taxon>
        <taxon>Dothistroma</taxon>
    </lineage>
</organism>
<gene>
    <name evidence="2" type="ORF">DOTSEDRAFT_24153</name>
</gene>
<dbReference type="AlphaFoldDB" id="N1PL38"/>
<reference evidence="3" key="1">
    <citation type="journal article" date="2012" name="PLoS Genet.">
        <title>The genomes of the fungal plant pathogens Cladosporium fulvum and Dothistroma septosporum reveal adaptation to different hosts and lifestyles but also signatures of common ancestry.</title>
        <authorList>
            <person name="de Wit P.J.G.M."/>
            <person name="van der Burgt A."/>
            <person name="Oekmen B."/>
            <person name="Stergiopoulos I."/>
            <person name="Abd-Elsalam K.A."/>
            <person name="Aerts A.L."/>
            <person name="Bahkali A.H."/>
            <person name="Beenen H.G."/>
            <person name="Chettri P."/>
            <person name="Cox M.P."/>
            <person name="Datema E."/>
            <person name="de Vries R.P."/>
            <person name="Dhillon B."/>
            <person name="Ganley A.R."/>
            <person name="Griffiths S.A."/>
            <person name="Guo Y."/>
            <person name="Hamelin R.C."/>
            <person name="Henrissat B."/>
            <person name="Kabir M.S."/>
            <person name="Jashni M.K."/>
            <person name="Kema G."/>
            <person name="Klaubauf S."/>
            <person name="Lapidus A."/>
            <person name="Levasseur A."/>
            <person name="Lindquist E."/>
            <person name="Mehrabi R."/>
            <person name="Ohm R.A."/>
            <person name="Owen T.J."/>
            <person name="Salamov A."/>
            <person name="Schwelm A."/>
            <person name="Schijlen E."/>
            <person name="Sun H."/>
            <person name="van den Burg H.A."/>
            <person name="van Ham R.C.H.J."/>
            <person name="Zhang S."/>
            <person name="Goodwin S.B."/>
            <person name="Grigoriev I.V."/>
            <person name="Collemare J."/>
            <person name="Bradshaw R.E."/>
        </authorList>
    </citation>
    <scope>NUCLEOTIDE SEQUENCE [LARGE SCALE GENOMIC DNA]</scope>
    <source>
        <strain evidence="3">NZE10 / CBS 128990</strain>
    </source>
</reference>
<dbReference type="Proteomes" id="UP000016933">
    <property type="component" value="Unassembled WGS sequence"/>
</dbReference>
<evidence type="ECO:0000313" key="2">
    <source>
        <dbReference type="EMBL" id="EME44056.1"/>
    </source>
</evidence>
<evidence type="ECO:0000313" key="3">
    <source>
        <dbReference type="Proteomes" id="UP000016933"/>
    </source>
</evidence>
<reference evidence="2 3" key="2">
    <citation type="journal article" date="2012" name="PLoS Pathog.">
        <title>Diverse lifestyles and strategies of plant pathogenesis encoded in the genomes of eighteen Dothideomycetes fungi.</title>
        <authorList>
            <person name="Ohm R.A."/>
            <person name="Feau N."/>
            <person name="Henrissat B."/>
            <person name="Schoch C.L."/>
            <person name="Horwitz B.A."/>
            <person name="Barry K.W."/>
            <person name="Condon B.J."/>
            <person name="Copeland A.C."/>
            <person name="Dhillon B."/>
            <person name="Glaser F."/>
            <person name="Hesse C.N."/>
            <person name="Kosti I."/>
            <person name="LaButti K."/>
            <person name="Lindquist E.A."/>
            <person name="Lucas S."/>
            <person name="Salamov A.A."/>
            <person name="Bradshaw R.E."/>
            <person name="Ciuffetti L."/>
            <person name="Hamelin R.C."/>
            <person name="Kema G.H.J."/>
            <person name="Lawrence C."/>
            <person name="Scott J.A."/>
            <person name="Spatafora J.W."/>
            <person name="Turgeon B.G."/>
            <person name="de Wit P.J.G.M."/>
            <person name="Zhong S."/>
            <person name="Goodwin S.B."/>
            <person name="Grigoriev I.V."/>
        </authorList>
    </citation>
    <scope>NUCLEOTIDE SEQUENCE [LARGE SCALE GENOMIC DNA]</scope>
    <source>
        <strain evidence="3">NZE10 / CBS 128990</strain>
    </source>
</reference>
<feature type="region of interest" description="Disordered" evidence="1">
    <location>
        <begin position="1"/>
        <end position="20"/>
    </location>
</feature>
<dbReference type="HOGENOM" id="CLU_1618966_0_0_1"/>
<protein>
    <submittedName>
        <fullName evidence="2">Uncharacterized protein</fullName>
    </submittedName>
</protein>
<accession>N1PL38</accession>